<dbReference type="EMBL" id="CP102514">
    <property type="protein sequence ID" value="UUY45988.1"/>
    <property type="molecule type" value="Genomic_DNA"/>
</dbReference>
<keyword evidence="3" id="KW-1185">Reference proteome</keyword>
<organism evidence="2 3">
    <name type="scientific">Streptomyces yangpuensis</name>
    <dbReference type="NCBI Taxonomy" id="1648182"/>
    <lineage>
        <taxon>Bacteria</taxon>
        <taxon>Bacillati</taxon>
        <taxon>Actinomycetota</taxon>
        <taxon>Actinomycetes</taxon>
        <taxon>Kitasatosporales</taxon>
        <taxon>Streptomycetaceae</taxon>
        <taxon>Streptomyces</taxon>
    </lineage>
</organism>
<accession>A0ABY5PQD4</accession>
<sequence length="277" mass="30412">MIPETDLLGLSIVCPPPDKGGLEVRTIVNGRDLLADLSSRGGHGGRRYVGAGPRHLLGRASPLHATTTPHEVRLALSGCGVEECCGALYVAVTRDGEQVVWAGWRDPSHQNLDLPELRFGAAQYEAEVARACEERSWQWPAGEVAQLLEEGLRERGDWLGRWDCELEAVWASRAEPDRIHLVLRHPRDRADTDRPWIQFGMTLPISADGPPGQAEHLEAWLTARDPRAVAEVWGGTFDAEQLGYPRPSAHPLYMGPAEGGELRPVPPLNSYTQPPSP</sequence>
<protein>
    <submittedName>
        <fullName evidence="2">Uncharacterized protein</fullName>
    </submittedName>
</protein>
<dbReference type="GeneID" id="95572094"/>
<evidence type="ECO:0000313" key="2">
    <source>
        <dbReference type="EMBL" id="UUY45988.1"/>
    </source>
</evidence>
<evidence type="ECO:0000256" key="1">
    <source>
        <dbReference type="SAM" id="MobiDB-lite"/>
    </source>
</evidence>
<dbReference type="Proteomes" id="UP001057738">
    <property type="component" value="Chromosome"/>
</dbReference>
<name>A0ABY5PQD4_9ACTN</name>
<gene>
    <name evidence="2" type="ORF">NRK68_01410</name>
</gene>
<proteinExistence type="predicted"/>
<dbReference type="RefSeq" id="WP_257854513.1">
    <property type="nucleotide sequence ID" value="NZ_CP102514.1"/>
</dbReference>
<feature type="region of interest" description="Disordered" evidence="1">
    <location>
        <begin position="250"/>
        <end position="277"/>
    </location>
</feature>
<evidence type="ECO:0000313" key="3">
    <source>
        <dbReference type="Proteomes" id="UP001057738"/>
    </source>
</evidence>
<reference evidence="2" key="1">
    <citation type="submission" date="2022-08" db="EMBL/GenBank/DDBJ databases">
        <authorList>
            <person name="Tian L."/>
        </authorList>
    </citation>
    <scope>NUCLEOTIDE SEQUENCE</scope>
    <source>
        <strain evidence="2">CM253</strain>
    </source>
</reference>